<dbReference type="Proteomes" id="UP000204584">
    <property type="component" value="Segment"/>
</dbReference>
<evidence type="ECO:0000313" key="1">
    <source>
        <dbReference type="EMBL" id="AGO84413.1"/>
    </source>
</evidence>
<proteinExistence type="predicted"/>
<protein>
    <submittedName>
        <fullName evidence="1">Uncharacterized protein</fullName>
    </submittedName>
</protein>
<keyword evidence="2" id="KW-1185">Reference proteome</keyword>
<name>S4VVM0_9VIRU</name>
<accession>S4VVM0</accession>
<reference evidence="1 2" key="1">
    <citation type="journal article" date="2013" name="Science">
        <title>Pandoraviruses: amoeba viruses with genomes up to 2.5 Mb reaching that of parasitic eukaryotes.</title>
        <authorList>
            <person name="Philippe N."/>
            <person name="Legendre M."/>
            <person name="Doutre G."/>
            <person name="Coute Y."/>
            <person name="Poirot O."/>
            <person name="Lescot M."/>
            <person name="Arslan D."/>
            <person name="Seltzer V."/>
            <person name="Bertaux L."/>
            <person name="Bruley C."/>
            <person name="Garin J."/>
            <person name="Claverie J.M."/>
            <person name="Abergel C."/>
        </authorList>
    </citation>
    <scope>NUCLEOTIDE SEQUENCE [LARGE SCALE GENOMIC DNA]</scope>
</reference>
<dbReference type="KEGG" id="vg:16606200"/>
<dbReference type="GeneID" id="16606200"/>
<organism evidence="1 2">
    <name type="scientific">Pandoravirus salinus</name>
    <dbReference type="NCBI Taxonomy" id="1349410"/>
    <lineage>
        <taxon>Viruses</taxon>
        <taxon>Pandoravirus</taxon>
    </lineage>
</organism>
<gene>
    <name evidence="1" type="ORF">psal_cds_565</name>
</gene>
<dbReference type="EMBL" id="KC977571">
    <property type="protein sequence ID" value="AGO84413.1"/>
    <property type="molecule type" value="Genomic_DNA"/>
</dbReference>
<dbReference type="RefSeq" id="YP_008437484.1">
    <property type="nucleotide sequence ID" value="NC_022098.1"/>
</dbReference>
<evidence type="ECO:0000313" key="2">
    <source>
        <dbReference type="Proteomes" id="UP000204584"/>
    </source>
</evidence>
<sequence length="73" mass="8077">MACHGVWAPSAVEVEFLWPRAMAAHQCGKKQRTPAQPRSASGRHLKFPMRQRVAQASTAPFGIPWRDGKPLAI</sequence>